<dbReference type="EMBL" id="JADCSA010000005">
    <property type="protein sequence ID" value="MBE7324484.1"/>
    <property type="molecule type" value="Genomic_DNA"/>
</dbReference>
<name>A0ABR9RSD2_9ACTN</name>
<gene>
    <name evidence="1" type="ORF">IEQ44_07445</name>
</gene>
<dbReference type="RefSeq" id="WP_193637787.1">
    <property type="nucleotide sequence ID" value="NZ_JADCSA010000005.1"/>
</dbReference>
<evidence type="ECO:0000313" key="1">
    <source>
        <dbReference type="EMBL" id="MBE7324484.1"/>
    </source>
</evidence>
<protein>
    <submittedName>
        <fullName evidence="1">Uncharacterized protein</fullName>
    </submittedName>
</protein>
<sequence>MVTEIRSEDFEEQYGEDILRKDTETPFDWGMLSGKISAIRWVLGRQKPSPKKR</sequence>
<reference evidence="1 2" key="1">
    <citation type="submission" date="2020-10" db="EMBL/GenBank/DDBJ databases">
        <title>Nocardioides sp. isolated from sludge.</title>
        <authorList>
            <person name="Zhang X."/>
        </authorList>
    </citation>
    <scope>NUCLEOTIDE SEQUENCE [LARGE SCALE GENOMIC DNA]</scope>
    <source>
        <strain evidence="1 2">Y6</strain>
    </source>
</reference>
<keyword evidence="2" id="KW-1185">Reference proteome</keyword>
<accession>A0ABR9RSD2</accession>
<evidence type="ECO:0000313" key="2">
    <source>
        <dbReference type="Proteomes" id="UP000756387"/>
    </source>
</evidence>
<comment type="caution">
    <text evidence="1">The sequence shown here is derived from an EMBL/GenBank/DDBJ whole genome shotgun (WGS) entry which is preliminary data.</text>
</comment>
<dbReference type="Proteomes" id="UP000756387">
    <property type="component" value="Unassembled WGS sequence"/>
</dbReference>
<proteinExistence type="predicted"/>
<organism evidence="1 2">
    <name type="scientific">Nocardioides malaquae</name>
    <dbReference type="NCBI Taxonomy" id="2773426"/>
    <lineage>
        <taxon>Bacteria</taxon>
        <taxon>Bacillati</taxon>
        <taxon>Actinomycetota</taxon>
        <taxon>Actinomycetes</taxon>
        <taxon>Propionibacteriales</taxon>
        <taxon>Nocardioidaceae</taxon>
        <taxon>Nocardioides</taxon>
    </lineage>
</organism>